<keyword evidence="3" id="KW-0813">Transport</keyword>
<protein>
    <submittedName>
        <fullName evidence="9">ABC transporter ATP-binding protein</fullName>
    </submittedName>
</protein>
<evidence type="ECO:0000256" key="1">
    <source>
        <dbReference type="ARBA" id="ARBA00004202"/>
    </source>
</evidence>
<comment type="subcellular location">
    <subcellularLocation>
        <location evidence="1">Cell membrane</location>
        <topology evidence="1">Peripheral membrane protein</topology>
    </subcellularLocation>
</comment>
<dbReference type="InterPro" id="IPR017871">
    <property type="entry name" value="ABC_transporter-like_CS"/>
</dbReference>
<keyword evidence="10" id="KW-1185">Reference proteome</keyword>
<reference evidence="9 10" key="1">
    <citation type="submission" date="2020-08" db="EMBL/GenBank/DDBJ databases">
        <title>Genome public.</title>
        <authorList>
            <person name="Liu C."/>
            <person name="Sun Q."/>
        </authorList>
    </citation>
    <scope>NUCLEOTIDE SEQUENCE [LARGE SCALE GENOMIC DNA]</scope>
    <source>
        <strain evidence="9 10">NSJ-46</strain>
    </source>
</reference>
<dbReference type="PROSITE" id="PS50893">
    <property type="entry name" value="ABC_TRANSPORTER_2"/>
    <property type="match status" value="1"/>
</dbReference>
<dbReference type="InterPro" id="IPR013563">
    <property type="entry name" value="Oligopep_ABC_C"/>
</dbReference>
<evidence type="ECO:0000256" key="5">
    <source>
        <dbReference type="ARBA" id="ARBA00022741"/>
    </source>
</evidence>
<keyword evidence="7" id="KW-0472">Membrane</keyword>
<evidence type="ECO:0000256" key="7">
    <source>
        <dbReference type="ARBA" id="ARBA00023136"/>
    </source>
</evidence>
<evidence type="ECO:0000256" key="4">
    <source>
        <dbReference type="ARBA" id="ARBA00022475"/>
    </source>
</evidence>
<dbReference type="EMBL" id="JACRSZ010000009">
    <property type="protein sequence ID" value="MBC8573453.1"/>
    <property type="molecule type" value="Genomic_DNA"/>
</dbReference>
<evidence type="ECO:0000259" key="8">
    <source>
        <dbReference type="PROSITE" id="PS50893"/>
    </source>
</evidence>
<keyword evidence="6 9" id="KW-0067">ATP-binding</keyword>
<dbReference type="Pfam" id="PF00005">
    <property type="entry name" value="ABC_tran"/>
    <property type="match status" value="1"/>
</dbReference>
<keyword evidence="4" id="KW-1003">Cell membrane</keyword>
<dbReference type="Pfam" id="PF08352">
    <property type="entry name" value="oligo_HPY"/>
    <property type="match status" value="1"/>
</dbReference>
<dbReference type="InterPro" id="IPR003593">
    <property type="entry name" value="AAA+_ATPase"/>
</dbReference>
<evidence type="ECO:0000256" key="6">
    <source>
        <dbReference type="ARBA" id="ARBA00022840"/>
    </source>
</evidence>
<dbReference type="PANTHER" id="PTHR43297">
    <property type="entry name" value="OLIGOPEPTIDE TRANSPORT ATP-BINDING PROTEIN APPD"/>
    <property type="match status" value="1"/>
</dbReference>
<keyword evidence="5" id="KW-0547">Nucleotide-binding</keyword>
<evidence type="ECO:0000313" key="10">
    <source>
        <dbReference type="Proteomes" id="UP000657421"/>
    </source>
</evidence>
<dbReference type="SMART" id="SM00382">
    <property type="entry name" value="AAA"/>
    <property type="match status" value="1"/>
</dbReference>
<dbReference type="PROSITE" id="PS00211">
    <property type="entry name" value="ABC_TRANSPORTER_1"/>
    <property type="match status" value="1"/>
</dbReference>
<comment type="caution">
    <text evidence="9">The sequence shown here is derived from an EMBL/GenBank/DDBJ whole genome shotgun (WGS) entry which is preliminary data.</text>
</comment>
<dbReference type="NCBIfam" id="TIGR01727">
    <property type="entry name" value="oligo_HPY"/>
    <property type="match status" value="1"/>
</dbReference>
<dbReference type="Proteomes" id="UP000657421">
    <property type="component" value="Unassembled WGS sequence"/>
</dbReference>
<dbReference type="InterPro" id="IPR050388">
    <property type="entry name" value="ABC_Ni/Peptide_Import"/>
</dbReference>
<dbReference type="SUPFAM" id="SSF52540">
    <property type="entry name" value="P-loop containing nucleoside triphosphate hydrolases"/>
    <property type="match status" value="1"/>
</dbReference>
<name>A0ABR7NAN3_9FIRM</name>
<comment type="similarity">
    <text evidence="2">Belongs to the ABC transporter superfamily.</text>
</comment>
<proteinExistence type="inferred from homology"/>
<dbReference type="RefSeq" id="WP_249308673.1">
    <property type="nucleotide sequence ID" value="NZ_JACRSZ010000009.1"/>
</dbReference>
<gene>
    <name evidence="9" type="ORF">H8716_10220</name>
</gene>
<dbReference type="Gene3D" id="3.40.50.300">
    <property type="entry name" value="P-loop containing nucleotide triphosphate hydrolases"/>
    <property type="match status" value="1"/>
</dbReference>
<sequence length="345" mass="38336">MSEDKKQKLLEVKNLHVSFFTPAGEVKAVNGISYDVDYDEVMGIVGESGSGKSVEAYSIIGLLQSPGKVMEGSITLEGEDMLAKTSSEMVDYRGSQVAMIFQNPMTCLNPVYTIGNQLTEALRAHDKSISKEDADKRAMEMLEQVGINNVEKRMKQYPHELSGGMRQRVMIAMGLICHPKLLIADEPTTALDVTIQAQILELMKELQKKNHMGIIFITHNLGVVAEVCDKVSVMYAGKMVEQGPVDEIFYEPGHPYTMGLLRSMPRVDAESYERLIPIEGSPVDMLNPPEGCPFAPRCEHAMKVCLQKMPPYVELGDNHRAACWLRVQDAIEAQKKEGTEGKKNE</sequence>
<evidence type="ECO:0000313" key="9">
    <source>
        <dbReference type="EMBL" id="MBC8573453.1"/>
    </source>
</evidence>
<feature type="domain" description="ABC transporter" evidence="8">
    <location>
        <begin position="10"/>
        <end position="261"/>
    </location>
</feature>
<accession>A0ABR7NAN3</accession>
<dbReference type="PANTHER" id="PTHR43297:SF2">
    <property type="entry name" value="DIPEPTIDE TRANSPORT ATP-BINDING PROTEIN DPPD"/>
    <property type="match status" value="1"/>
</dbReference>
<dbReference type="GO" id="GO:0005524">
    <property type="term" value="F:ATP binding"/>
    <property type="evidence" value="ECO:0007669"/>
    <property type="project" value="UniProtKB-KW"/>
</dbReference>
<organism evidence="9 10">
    <name type="scientific">Jingyaoa shaoxingensis</name>
    <dbReference type="NCBI Taxonomy" id="2763671"/>
    <lineage>
        <taxon>Bacteria</taxon>
        <taxon>Bacillati</taxon>
        <taxon>Bacillota</taxon>
        <taxon>Clostridia</taxon>
        <taxon>Lachnospirales</taxon>
        <taxon>Lachnospiraceae</taxon>
        <taxon>Jingyaoa</taxon>
    </lineage>
</organism>
<dbReference type="InterPro" id="IPR003439">
    <property type="entry name" value="ABC_transporter-like_ATP-bd"/>
</dbReference>
<evidence type="ECO:0000256" key="3">
    <source>
        <dbReference type="ARBA" id="ARBA00022448"/>
    </source>
</evidence>
<dbReference type="InterPro" id="IPR027417">
    <property type="entry name" value="P-loop_NTPase"/>
</dbReference>
<evidence type="ECO:0000256" key="2">
    <source>
        <dbReference type="ARBA" id="ARBA00005417"/>
    </source>
</evidence>
<dbReference type="CDD" id="cd03257">
    <property type="entry name" value="ABC_NikE_OppD_transporters"/>
    <property type="match status" value="1"/>
</dbReference>